<dbReference type="AlphaFoldDB" id="A0A8C8ZDP6"/>
<feature type="transmembrane region" description="Helical" evidence="1">
    <location>
        <begin position="119"/>
        <end position="141"/>
    </location>
</feature>
<gene>
    <name evidence="2" type="primary">TMEM217B</name>
</gene>
<protein>
    <submittedName>
        <fullName evidence="2">Transmembrane protein 217B</fullName>
    </submittedName>
</protein>
<reference evidence="2" key="2">
    <citation type="submission" date="2025-09" db="UniProtKB">
        <authorList>
            <consortium name="Ensembl"/>
        </authorList>
    </citation>
    <scope>IDENTIFICATION</scope>
</reference>
<feature type="transmembrane region" description="Helical" evidence="1">
    <location>
        <begin position="48"/>
        <end position="76"/>
    </location>
</feature>
<dbReference type="PANTHER" id="PTHR34928:SF3">
    <property type="entry name" value="TRANSMEMBRANE PROTEIN 217B-RELATED"/>
    <property type="match status" value="1"/>
</dbReference>
<dbReference type="Pfam" id="PF15049">
    <property type="entry name" value="DUF4534"/>
    <property type="match status" value="1"/>
</dbReference>
<dbReference type="InterPro" id="IPR027862">
    <property type="entry name" value="DUF4534"/>
</dbReference>
<dbReference type="PANTHER" id="PTHR34928">
    <property type="entry name" value="TRANSMEMBRANE PROTEIN 217"/>
    <property type="match status" value="1"/>
</dbReference>
<sequence length="173" mass="20125">MNPRKLSLMVGIFSVLNTIQFLIFDLSQLTQLGYEDNFSIYQHTESGLVSWIITFNYNISIGLSLITILVSCFLLYSIHRSIYVGLLIYTLWITTYELTSFSIVLLINRTIKKQFKELSSLYLTLQISRMLLHFFCLPFVVKHAYTLYKVPRTVGKVHQRTVSSLSTEDHRLN</sequence>
<keyword evidence="1" id="KW-0812">Transmembrane</keyword>
<evidence type="ECO:0000313" key="3">
    <source>
        <dbReference type="Proteomes" id="UP000694414"/>
    </source>
</evidence>
<keyword evidence="1" id="KW-0472">Membrane</keyword>
<reference evidence="2" key="1">
    <citation type="submission" date="2025-08" db="UniProtKB">
        <authorList>
            <consortium name="Ensembl"/>
        </authorList>
    </citation>
    <scope>IDENTIFICATION</scope>
</reference>
<proteinExistence type="predicted"/>
<evidence type="ECO:0000313" key="2">
    <source>
        <dbReference type="Ensembl" id="ENSPSMP00000016411.1"/>
    </source>
</evidence>
<name>A0A8C8ZDP6_PROSS</name>
<accession>A0A8C8ZDP6</accession>
<feature type="transmembrane region" description="Helical" evidence="1">
    <location>
        <begin position="6"/>
        <end position="27"/>
    </location>
</feature>
<evidence type="ECO:0000256" key="1">
    <source>
        <dbReference type="SAM" id="Phobius"/>
    </source>
</evidence>
<dbReference type="Proteomes" id="UP000694414">
    <property type="component" value="Unplaced"/>
</dbReference>
<keyword evidence="3" id="KW-1185">Reference proteome</keyword>
<dbReference type="GeneTree" id="ENSGT00730000111479"/>
<dbReference type="Ensembl" id="ENSPSMT00000019068.1">
    <property type="protein sequence ID" value="ENSPSMP00000016411.1"/>
    <property type="gene ID" value="ENSPSMG00000011704.1"/>
</dbReference>
<keyword evidence="1" id="KW-1133">Transmembrane helix</keyword>
<organism evidence="2 3">
    <name type="scientific">Prolemur simus</name>
    <name type="common">Greater bamboo lemur</name>
    <name type="synonym">Hapalemur simus</name>
    <dbReference type="NCBI Taxonomy" id="1328070"/>
    <lineage>
        <taxon>Eukaryota</taxon>
        <taxon>Metazoa</taxon>
        <taxon>Chordata</taxon>
        <taxon>Craniata</taxon>
        <taxon>Vertebrata</taxon>
        <taxon>Euteleostomi</taxon>
        <taxon>Mammalia</taxon>
        <taxon>Eutheria</taxon>
        <taxon>Euarchontoglires</taxon>
        <taxon>Primates</taxon>
        <taxon>Strepsirrhini</taxon>
        <taxon>Lemuriformes</taxon>
        <taxon>Lemuridae</taxon>
        <taxon>Prolemur</taxon>
    </lineage>
</organism>
<feature type="transmembrane region" description="Helical" evidence="1">
    <location>
        <begin position="82"/>
        <end position="107"/>
    </location>
</feature>